<name>G4TU71_SERID</name>
<reference evidence="2 3" key="1">
    <citation type="journal article" date="2011" name="PLoS Pathog.">
        <title>Endophytic Life Strategies Decoded by Genome and Transcriptome Analyses of the Mutualistic Root Symbiont Piriformospora indica.</title>
        <authorList>
            <person name="Zuccaro A."/>
            <person name="Lahrmann U."/>
            <person name="Guldener U."/>
            <person name="Langen G."/>
            <person name="Pfiffi S."/>
            <person name="Biedenkopf D."/>
            <person name="Wong P."/>
            <person name="Samans B."/>
            <person name="Grimm C."/>
            <person name="Basiewicz M."/>
            <person name="Murat C."/>
            <person name="Martin F."/>
            <person name="Kogel K.H."/>
        </authorList>
    </citation>
    <scope>NUCLEOTIDE SEQUENCE [LARGE SCALE GENOMIC DNA]</scope>
    <source>
        <strain evidence="2 3">DSM 11827</strain>
    </source>
</reference>
<accession>G4TU71</accession>
<gene>
    <name evidence="2" type="ORF">PIIN_08834</name>
</gene>
<evidence type="ECO:0000313" key="2">
    <source>
        <dbReference type="EMBL" id="CCA74864.1"/>
    </source>
</evidence>
<dbReference type="HOGENOM" id="CLU_1240554_0_0_1"/>
<dbReference type="InParanoid" id="G4TU71"/>
<dbReference type="EMBL" id="CAFZ01000365">
    <property type="protein sequence ID" value="CCA74864.1"/>
    <property type="molecule type" value="Genomic_DNA"/>
</dbReference>
<organism evidence="2 3">
    <name type="scientific">Serendipita indica (strain DSM 11827)</name>
    <name type="common">Root endophyte fungus</name>
    <name type="synonym">Piriformospora indica</name>
    <dbReference type="NCBI Taxonomy" id="1109443"/>
    <lineage>
        <taxon>Eukaryota</taxon>
        <taxon>Fungi</taxon>
        <taxon>Dikarya</taxon>
        <taxon>Basidiomycota</taxon>
        <taxon>Agaricomycotina</taxon>
        <taxon>Agaricomycetes</taxon>
        <taxon>Sebacinales</taxon>
        <taxon>Serendipitaceae</taxon>
        <taxon>Serendipita</taxon>
    </lineage>
</organism>
<evidence type="ECO:0000256" key="1">
    <source>
        <dbReference type="SAM" id="MobiDB-lite"/>
    </source>
</evidence>
<comment type="caution">
    <text evidence="2">The sequence shown here is derived from an EMBL/GenBank/DDBJ whole genome shotgun (WGS) entry which is preliminary data.</text>
</comment>
<protein>
    <submittedName>
        <fullName evidence="2">Uncharacterized protein</fullName>
    </submittedName>
</protein>
<feature type="region of interest" description="Disordered" evidence="1">
    <location>
        <begin position="151"/>
        <end position="172"/>
    </location>
</feature>
<keyword evidence="3" id="KW-1185">Reference proteome</keyword>
<sequence length="223" mass="24362">MSSRSSVYSDSSRVYTPDMLLQLGSILSSAQTDLALGSSASSTRPSSGAFTPEVLSAALEHFPDISNADAVHEQDTLEEEEDGFVYGHCDIRPDLDPLLVDQLSEAVHTALSNSYADTQITEILEPVVMEPKPRPRPFTYAKRTEALFGDRRPANPRSSWTPSRPVPAHGGAFNQRAQSYAYTRGNPRPPISKADTVTSWRRLDDGLKYSWNDATGGYVVVAA</sequence>
<evidence type="ECO:0000313" key="3">
    <source>
        <dbReference type="Proteomes" id="UP000007148"/>
    </source>
</evidence>
<dbReference type="AlphaFoldDB" id="G4TU71"/>
<proteinExistence type="predicted"/>
<dbReference type="Proteomes" id="UP000007148">
    <property type="component" value="Unassembled WGS sequence"/>
</dbReference>